<reference evidence="4" key="1">
    <citation type="journal article" date="2019" name="Int. J. Syst. Evol. Microbiol.">
        <title>The Global Catalogue of Microorganisms (GCM) 10K type strain sequencing project: providing services to taxonomists for standard genome sequencing and annotation.</title>
        <authorList>
            <consortium name="The Broad Institute Genomics Platform"/>
            <consortium name="The Broad Institute Genome Sequencing Center for Infectious Disease"/>
            <person name="Wu L."/>
            <person name="Ma J."/>
        </authorList>
    </citation>
    <scope>NUCLEOTIDE SEQUENCE [LARGE SCALE GENOMIC DNA]</scope>
    <source>
        <strain evidence="4">NBRC 103166</strain>
    </source>
</reference>
<protein>
    <recommendedName>
        <fullName evidence="2">DUF2489 domain-containing protein</fullName>
    </recommendedName>
</protein>
<keyword evidence="1" id="KW-1133">Transmembrane helix</keyword>
<dbReference type="Proteomes" id="UP001157353">
    <property type="component" value="Unassembled WGS sequence"/>
</dbReference>
<evidence type="ECO:0000256" key="1">
    <source>
        <dbReference type="SAM" id="Phobius"/>
    </source>
</evidence>
<dbReference type="InterPro" id="IPR019617">
    <property type="entry name" value="DUF2489"/>
</dbReference>
<gene>
    <name evidence="3" type="ORF">GCM10007916_17580</name>
</gene>
<accession>A0ABQ6E112</accession>
<evidence type="ECO:0000259" key="2">
    <source>
        <dbReference type="Pfam" id="PF10675"/>
    </source>
</evidence>
<dbReference type="RefSeq" id="WP_284203813.1">
    <property type="nucleotide sequence ID" value="NZ_BSPQ01000005.1"/>
</dbReference>
<feature type="domain" description="DUF2489" evidence="2">
    <location>
        <begin position="15"/>
        <end position="154"/>
    </location>
</feature>
<sequence>MDFQLVLAVFASIIIIVLAFYAGMLIKRINIQKTQLAQAAAEQVQQASLKKQQRNDNICESIRFIARATAQKQCNVSEAAIRLSVLLETLLIDPKIDIDKDYPAISTLFEKVKGFATHVERKNMDKKSLKQQDKQRQIFENEFEDAIIKEAQSLEHFSL</sequence>
<keyword evidence="1" id="KW-0472">Membrane</keyword>
<keyword evidence="1" id="KW-0812">Transmembrane</keyword>
<evidence type="ECO:0000313" key="4">
    <source>
        <dbReference type="Proteomes" id="UP001157353"/>
    </source>
</evidence>
<dbReference type="EMBL" id="BSPQ01000005">
    <property type="protein sequence ID" value="GLS90691.1"/>
    <property type="molecule type" value="Genomic_DNA"/>
</dbReference>
<dbReference type="Pfam" id="PF10675">
    <property type="entry name" value="DUF2489"/>
    <property type="match status" value="1"/>
</dbReference>
<feature type="transmembrane region" description="Helical" evidence="1">
    <location>
        <begin position="6"/>
        <end position="26"/>
    </location>
</feature>
<organism evidence="3 4">
    <name type="scientific">Psychromonas marina</name>
    <dbReference type="NCBI Taxonomy" id="88364"/>
    <lineage>
        <taxon>Bacteria</taxon>
        <taxon>Pseudomonadati</taxon>
        <taxon>Pseudomonadota</taxon>
        <taxon>Gammaproteobacteria</taxon>
        <taxon>Alteromonadales</taxon>
        <taxon>Psychromonadaceae</taxon>
        <taxon>Psychromonas</taxon>
    </lineage>
</organism>
<name>A0ABQ6E112_9GAMM</name>
<keyword evidence="4" id="KW-1185">Reference proteome</keyword>
<comment type="caution">
    <text evidence="3">The sequence shown here is derived from an EMBL/GenBank/DDBJ whole genome shotgun (WGS) entry which is preliminary data.</text>
</comment>
<proteinExistence type="predicted"/>
<evidence type="ECO:0000313" key="3">
    <source>
        <dbReference type="EMBL" id="GLS90691.1"/>
    </source>
</evidence>